<dbReference type="PANTHER" id="PTHR46890:SF49">
    <property type="entry name" value="RNA-DIRECTED DNA POLYMERASE"/>
    <property type="match status" value="1"/>
</dbReference>
<dbReference type="PANTHER" id="PTHR46890">
    <property type="entry name" value="NON-LTR RETROLELEMENT REVERSE TRANSCRIPTASE-LIKE PROTEIN-RELATED"/>
    <property type="match status" value="1"/>
</dbReference>
<comment type="caution">
    <text evidence="3">The sequence shown here is derived from an EMBL/GenBank/DDBJ whole genome shotgun (WGS) entry which is preliminary data.</text>
</comment>
<dbReference type="OrthoDB" id="1738942at2759"/>
<proteinExistence type="predicted"/>
<dbReference type="EMBL" id="JAIQCV010000004">
    <property type="protein sequence ID" value="KAH1107961.1"/>
    <property type="molecule type" value="Genomic_DNA"/>
</dbReference>
<protein>
    <recommendedName>
        <fullName evidence="5">Reverse transcriptase domain-containing protein</fullName>
    </recommendedName>
</protein>
<evidence type="ECO:0000259" key="1">
    <source>
        <dbReference type="Pfam" id="PF00078"/>
    </source>
</evidence>
<dbReference type="InterPro" id="IPR000477">
    <property type="entry name" value="RT_dom"/>
</dbReference>
<dbReference type="Pfam" id="PF13966">
    <property type="entry name" value="zf-RVT"/>
    <property type="match status" value="1"/>
</dbReference>
<feature type="domain" description="Reverse transcriptase zinc-binding" evidence="2">
    <location>
        <begin position="523"/>
        <end position="591"/>
    </location>
</feature>
<evidence type="ECO:0000259" key="2">
    <source>
        <dbReference type="Pfam" id="PF13966"/>
    </source>
</evidence>
<name>A0A9D3W301_9ROSI</name>
<dbReference type="AlphaFoldDB" id="A0A9D3W301"/>
<keyword evidence="4" id="KW-1185">Reference proteome</keyword>
<reference evidence="3 4" key="1">
    <citation type="journal article" date="2021" name="Plant Biotechnol. J.">
        <title>Multi-omics assisted identification of the key and species-specific regulatory components of drought-tolerant mechanisms in Gossypium stocksii.</title>
        <authorList>
            <person name="Yu D."/>
            <person name="Ke L."/>
            <person name="Zhang D."/>
            <person name="Wu Y."/>
            <person name="Sun Y."/>
            <person name="Mei J."/>
            <person name="Sun J."/>
            <person name="Sun Y."/>
        </authorList>
    </citation>
    <scope>NUCLEOTIDE SEQUENCE [LARGE SCALE GENOMIC DNA]</scope>
    <source>
        <strain evidence="4">cv. E1</strain>
        <tissue evidence="3">Leaf</tissue>
    </source>
</reference>
<sequence length="717" mass="83398">MRIQWRGEKARWQVGGSVRQIDRSGAVQIWKEIIRVGTKGGLSLGWKGNFLIQLKSFSSYHIDIEVHNEDCDVVWHFTGFYGNPEERNRSELWDLLRSSFEDVLRSNWNELFESVLNKLENLGQQLQRWSRSRARDKKENRLKYEERLNYLYNQDLPDEILAEITDIQLGLNLEADQKYLYWEQRACVNWLKNSDRNTSYFHQVAVQHSGSDEHVFGLVEKKISDDMNEILLQQFTEKDITHAVKSMAPLKAPRIDCFLEIFFQRNWHIFGTDIFQYCLAILNGDSDLVSINGVNGEGFSPSRRLRQGDPLSPYLFLICAEGFPTLITEAKQKGLMKGAATRRERFAVNHLFFADDCILFEDASIEGATVVYEVIKEYEEISGQRVNFEKSLIYFGANVNDNTKDSITNILDVRVALNSENAQDLITNGSLWRIGNRSRVNIWNDSWLPGSEENRVSVQQISLNWSTVNQLINEESNTWNRKLILKIVDEEQANRILSILLSESKSEDILSHNYIQPTLEDYKDFYNSFWPIHILAKIKIHLRRLPNNFLPHYNNLVIRSLRVDSFCPLCKKALEDMDHLLWSCEVLQTVWTSLQIRTASSDCSRSCKNLFVNTFCLADDQSKQFIAISIWDLWYRRNKLIHEGIKFSLQDLLGFIRGYFQELKQCQEKLSVLHKPLSKTFWCPPILGVIKINFDASFQSDSRTSTSVVIARDYKGE</sequence>
<feature type="domain" description="Reverse transcriptase" evidence="1">
    <location>
        <begin position="270"/>
        <end position="394"/>
    </location>
</feature>
<gene>
    <name evidence="3" type="ORF">J1N35_011729</name>
</gene>
<accession>A0A9D3W301</accession>
<dbReference type="Pfam" id="PF00078">
    <property type="entry name" value="RVT_1"/>
    <property type="match status" value="1"/>
</dbReference>
<evidence type="ECO:0008006" key="5">
    <source>
        <dbReference type="Google" id="ProtNLM"/>
    </source>
</evidence>
<dbReference type="Proteomes" id="UP000828251">
    <property type="component" value="Unassembled WGS sequence"/>
</dbReference>
<evidence type="ECO:0000313" key="3">
    <source>
        <dbReference type="EMBL" id="KAH1107961.1"/>
    </source>
</evidence>
<dbReference type="InterPro" id="IPR026960">
    <property type="entry name" value="RVT-Znf"/>
</dbReference>
<evidence type="ECO:0000313" key="4">
    <source>
        <dbReference type="Proteomes" id="UP000828251"/>
    </source>
</evidence>
<dbReference type="InterPro" id="IPR052343">
    <property type="entry name" value="Retrotransposon-Effector_Assoc"/>
</dbReference>
<organism evidence="3 4">
    <name type="scientific">Gossypium stocksii</name>
    <dbReference type="NCBI Taxonomy" id="47602"/>
    <lineage>
        <taxon>Eukaryota</taxon>
        <taxon>Viridiplantae</taxon>
        <taxon>Streptophyta</taxon>
        <taxon>Embryophyta</taxon>
        <taxon>Tracheophyta</taxon>
        <taxon>Spermatophyta</taxon>
        <taxon>Magnoliopsida</taxon>
        <taxon>eudicotyledons</taxon>
        <taxon>Gunneridae</taxon>
        <taxon>Pentapetalae</taxon>
        <taxon>rosids</taxon>
        <taxon>malvids</taxon>
        <taxon>Malvales</taxon>
        <taxon>Malvaceae</taxon>
        <taxon>Malvoideae</taxon>
        <taxon>Gossypium</taxon>
    </lineage>
</organism>